<organism evidence="3 4">
    <name type="scientific">Mesomycoplasma molare</name>
    <dbReference type="NCBI Taxonomy" id="171288"/>
    <lineage>
        <taxon>Bacteria</taxon>
        <taxon>Bacillati</taxon>
        <taxon>Mycoplasmatota</taxon>
        <taxon>Mycoplasmoidales</taxon>
        <taxon>Metamycoplasmataceae</taxon>
        <taxon>Mesomycoplasma</taxon>
    </lineage>
</organism>
<evidence type="ECO:0000259" key="2">
    <source>
        <dbReference type="Pfam" id="PF07510"/>
    </source>
</evidence>
<sequence>MNNINENKKTIFNLLSESQEKEFLIPEYQRPYSWTEEQVETLFNDIWDFYLSKNDLNKEENYFLGSIVSFINSEKQNEIIDGQQRITSLLLLLRAIHKILENSSQQSEEAKQLSKDIEICIWKINNKISRTIDKNSLTIKSEVINKKEEEIFQNILITGEAKEKAKDNYSKNYIKLEKLIEEKMKNEAEGIYNFFYIIIHEVVVFPITANSQDTALTIFFTLNNRGMLLSDSDIFKSSIYKSLVNKEEKDQFISNWKNIEDSSKNVNESMQSLFYYYMFYIRATKNDTKSTTPGVRNFFLKYFKEEKDANLHNKIIESLEKINELWHIIFKLHENLQDKNQKFKWTKNKNILKSLDILTFYPNEFWKYPVVNFFLTNYDKLLENDDTTEKEFEIFLKKFSAWILLEYIDQPNINYIKPRIVQLNNLIFKRDLNINSFLTNSINYEIFKEKVKIPHNNILKMILKAVTYHLYKQEDLLPKIWETEHIKPKSWIAYSTDKETEKEFIEQIGNKIPIEKSTNIKASDDCFTIKKGIYENSNIEVLKNLSNSKIENWNNDKIEERTKFITEGLWEILNK</sequence>
<dbReference type="PANTHER" id="PTHR35149">
    <property type="entry name" value="SLL5132 PROTEIN"/>
    <property type="match status" value="1"/>
</dbReference>
<keyword evidence="3" id="KW-0378">Hydrolase</keyword>
<evidence type="ECO:0000313" key="4">
    <source>
        <dbReference type="Proteomes" id="UP001058364"/>
    </source>
</evidence>
<dbReference type="GO" id="GO:0004519">
    <property type="term" value="F:endonuclease activity"/>
    <property type="evidence" value="ECO:0007669"/>
    <property type="project" value="UniProtKB-KW"/>
</dbReference>
<dbReference type="Pfam" id="PF07510">
    <property type="entry name" value="GmrSD_C"/>
    <property type="match status" value="1"/>
</dbReference>
<accession>A0ABY5TV43</accession>
<gene>
    <name evidence="3" type="ORF">NX772_01750</name>
</gene>
<keyword evidence="3" id="KW-0540">Nuclease</keyword>
<name>A0ABY5TV43_9BACT</name>
<dbReference type="RefSeq" id="WP_051542226.1">
    <property type="nucleotide sequence ID" value="NZ_CP103423.1"/>
</dbReference>
<dbReference type="PANTHER" id="PTHR35149:SF2">
    <property type="entry name" value="DUF262 DOMAIN-CONTAINING PROTEIN"/>
    <property type="match status" value="1"/>
</dbReference>
<keyword evidence="3" id="KW-0255">Endonuclease</keyword>
<proteinExistence type="predicted"/>
<protein>
    <submittedName>
        <fullName evidence="3">DUF262 domain-containing HNH endonuclease family protein</fullName>
    </submittedName>
</protein>
<dbReference type="Proteomes" id="UP001058364">
    <property type="component" value="Chromosome"/>
</dbReference>
<reference evidence="3" key="1">
    <citation type="submission" date="2022-08" db="EMBL/GenBank/DDBJ databases">
        <title>Complete genome sequence of Mycoplasma molare type strain H 542.</title>
        <authorList>
            <person name="Spergser J."/>
        </authorList>
    </citation>
    <scope>NUCLEOTIDE SEQUENCE</scope>
    <source>
        <strain evidence="3">H 542</strain>
    </source>
</reference>
<feature type="domain" description="GmrSD restriction endonucleases N-terminal" evidence="1">
    <location>
        <begin position="13"/>
        <end position="239"/>
    </location>
</feature>
<feature type="domain" description="GmrSD restriction endonucleases C-terminal" evidence="2">
    <location>
        <begin position="450"/>
        <end position="566"/>
    </location>
</feature>
<dbReference type="Pfam" id="PF03235">
    <property type="entry name" value="GmrSD_N"/>
    <property type="match status" value="1"/>
</dbReference>
<evidence type="ECO:0000259" key="1">
    <source>
        <dbReference type="Pfam" id="PF03235"/>
    </source>
</evidence>
<dbReference type="InterPro" id="IPR011089">
    <property type="entry name" value="GmrSD_C"/>
</dbReference>
<evidence type="ECO:0000313" key="3">
    <source>
        <dbReference type="EMBL" id="UWD34534.1"/>
    </source>
</evidence>
<dbReference type="InterPro" id="IPR004919">
    <property type="entry name" value="GmrSD_N"/>
</dbReference>
<dbReference type="EMBL" id="CP103423">
    <property type="protein sequence ID" value="UWD34534.1"/>
    <property type="molecule type" value="Genomic_DNA"/>
</dbReference>
<keyword evidence="4" id="KW-1185">Reference proteome</keyword>